<dbReference type="PROSITE" id="PS51195">
    <property type="entry name" value="Q_MOTIF"/>
    <property type="match status" value="1"/>
</dbReference>
<dbReference type="InterPro" id="IPR027417">
    <property type="entry name" value="P-loop_NTPase"/>
</dbReference>
<dbReference type="SUPFAM" id="SSF52540">
    <property type="entry name" value="P-loop containing nucleoside triphosphate hydrolases"/>
    <property type="match status" value="2"/>
</dbReference>
<proteinExistence type="inferred from homology"/>
<dbReference type="PANTHER" id="PTHR47959">
    <property type="entry name" value="ATP-DEPENDENT RNA HELICASE RHLE-RELATED"/>
    <property type="match status" value="1"/>
</dbReference>
<evidence type="ECO:0000259" key="10">
    <source>
        <dbReference type="PROSITE" id="PS51192"/>
    </source>
</evidence>
<dbReference type="CDD" id="cd18787">
    <property type="entry name" value="SF2_C_DEAD"/>
    <property type="match status" value="1"/>
</dbReference>
<evidence type="ECO:0000256" key="5">
    <source>
        <dbReference type="ARBA" id="ARBA00022840"/>
    </source>
</evidence>
<dbReference type="InterPro" id="IPR011545">
    <property type="entry name" value="DEAD/DEAH_box_helicase_dom"/>
</dbReference>
<dbReference type="AlphaFoldDB" id="A0A834R6U9"/>
<reference evidence="14" key="3">
    <citation type="submission" date="2022-06" db="UniProtKB">
        <authorList>
            <consortium name="EnsemblMetazoa"/>
        </authorList>
    </citation>
    <scope>IDENTIFICATION</scope>
</reference>
<comment type="catalytic activity">
    <reaction evidence="8">
        <text>ATP + H2O = ADP + phosphate + H(+)</text>
        <dbReference type="Rhea" id="RHEA:13065"/>
        <dbReference type="ChEBI" id="CHEBI:15377"/>
        <dbReference type="ChEBI" id="CHEBI:15378"/>
        <dbReference type="ChEBI" id="CHEBI:30616"/>
        <dbReference type="ChEBI" id="CHEBI:43474"/>
        <dbReference type="ChEBI" id="CHEBI:456216"/>
        <dbReference type="EC" id="3.6.4.13"/>
    </reaction>
</comment>
<dbReference type="SMART" id="SM00490">
    <property type="entry name" value="HELICc"/>
    <property type="match status" value="1"/>
</dbReference>
<evidence type="ECO:0000313" key="15">
    <source>
        <dbReference type="Proteomes" id="UP000070412"/>
    </source>
</evidence>
<keyword evidence="3" id="KW-0378">Hydrolase</keyword>
<sequence>MITRPIQLIKLSQLIRTSINSLRPSFSTSIENQHKIIESKIISEKLSSWERSIEKRLQNLDVNIDLGKGPLIEKNQDVLLESIVKARTIDQMKDIINLNYNSLEARYISQLFKTIYEMIRFSSETEKLKYELLSSKEFEILANKTVRVARHLESSEALDILVAIDKLGISSNTLLSQSILQMIRYWVNDYTIDEIYLLYGYLRTKNLEISKHTLMNALMLSLPHVLRHKISYKEMDFYNAKTLLKCLEMISFFGPDVYGDTDSIMKCFDFMLYKLDDLRPKKLLNLLSFIYAFETNDKKSIFVQKIRLVIDRCVEKLVETDNQNLLNELPSTYLVKVMMKIKNNPLYYNEKLFDLISKKTENFKTQSDYNNIFTVMKKLSDFKYVNYEMLRYLAKKIDSNDTDFWESKIIISDLFSFFTVPSDHQTIHNDFSLLASKILSRKKFYDEIKKNKIRALNFIRACLILNVQSGSDSIRNLLKENLSSALEISSIQSNRLILLNTIALIYQGLILNQDTEFSEANYRFIETKLRPYLDEYFVYNQNRPNQMEASPLFNQIYQIVSRKIDKNLIEKNILTKTSFKIHLKINLSDSQTIGIVLLTKKNFCRNQNILNDVECLTRVDILFMRILSRYQYQICVIQFLMSNILKMTENYSKCDNDDGDDENADNLDDDFKPTTFESMGLDSRLLHAIIDLGWQKPTLIQEKAIPLALEGSDILARARTGTGKTGAFCIPIIQKLLEFKKYTKENEISTLILGPSKDLCHQITKNFKDLIKFCKKEIMIIDICKGSFDDHRNFLMSEKPDIIISTPRIVMQFIQAKIFPKIEKSLKFLVIDESDLMFSFGYQNDLQEVLKSIPKIGVQHFLMSATLNVDVKELKKLFLHNPIILKLEEPDLPESDRLLQYHIEVVDDEEKFVLINALLKLGLIVGKSIIFVNKVDRCYQLKLFLEQFGIRTCVLNSELPIASRCYVIEQFNSNYCNIILASDEKCVFDPETTMKDKSSKKKKFESSVSRGIDFNYVSNVINFDFPTTIDSYVHRVGRTARGNEEAEGNVLSFILPNDRSCFDNILSRFGQRGRFKPYQFKMNELEAFRYRARDALRAVTTIAIRNARFKEIKREMLASKNLKSFFQHHPKDHVVLKLDRPLNVIRNKTHLANVPEYIVPKTLKTVVRSRKESRKIEQQALLRYEPKRKKTKRLQSTSKSIKTAMMATKTANRTKNQDPLKTFRMNAIKNYKAKKRAKKRSK</sequence>
<dbReference type="EnsemblMetazoa" id="SSS_2328s_mrna">
    <property type="protein sequence ID" value="KAF7490774.1"/>
    <property type="gene ID" value="SSS_2328"/>
</dbReference>
<dbReference type="InterPro" id="IPR050079">
    <property type="entry name" value="DEAD_box_RNA_helicase"/>
</dbReference>
<evidence type="ECO:0000256" key="7">
    <source>
        <dbReference type="ARBA" id="ARBA00038041"/>
    </source>
</evidence>
<gene>
    <name evidence="13" type="ORF">SSS_2328</name>
</gene>
<dbReference type="GO" id="GO:0003723">
    <property type="term" value="F:RNA binding"/>
    <property type="evidence" value="ECO:0007669"/>
    <property type="project" value="UniProtKB-KW"/>
</dbReference>
<dbReference type="InterPro" id="IPR014014">
    <property type="entry name" value="RNA_helicase_DEAD_Q_motif"/>
</dbReference>
<name>A0A834R6U9_SARSC</name>
<evidence type="ECO:0000256" key="2">
    <source>
        <dbReference type="ARBA" id="ARBA00022741"/>
    </source>
</evidence>
<dbReference type="InterPro" id="IPR001650">
    <property type="entry name" value="Helicase_C-like"/>
</dbReference>
<reference evidence="15" key="1">
    <citation type="journal article" date="2020" name="PLoS Negl. Trop. Dis.">
        <title>High-quality nuclear genome for Sarcoptes scabiei-A critical resource for a neglected parasite.</title>
        <authorList>
            <person name="Korhonen P.K."/>
            <person name="Gasser R.B."/>
            <person name="Ma G."/>
            <person name="Wang T."/>
            <person name="Stroehlein A.J."/>
            <person name="Young N.D."/>
            <person name="Ang C.S."/>
            <person name="Fernando D.D."/>
            <person name="Lu H.C."/>
            <person name="Taylor S."/>
            <person name="Reynolds S.L."/>
            <person name="Mofiz E."/>
            <person name="Najaraj S.H."/>
            <person name="Gowda H."/>
            <person name="Madugundu A."/>
            <person name="Renuse S."/>
            <person name="Holt D."/>
            <person name="Pandey A."/>
            <person name="Papenfuss A.T."/>
            <person name="Fischer K."/>
        </authorList>
    </citation>
    <scope>NUCLEOTIDE SEQUENCE [LARGE SCALE GENOMIC DNA]</scope>
</reference>
<dbReference type="Gene3D" id="3.40.50.300">
    <property type="entry name" value="P-loop containing nucleotide triphosphate hydrolases"/>
    <property type="match status" value="2"/>
</dbReference>
<evidence type="ECO:0000259" key="12">
    <source>
        <dbReference type="PROSITE" id="PS51195"/>
    </source>
</evidence>
<keyword evidence="5" id="KW-0067">ATP-binding</keyword>
<keyword evidence="15" id="KW-1185">Reference proteome</keyword>
<dbReference type="EC" id="3.6.4.13" evidence="1"/>
<dbReference type="Proteomes" id="UP000070412">
    <property type="component" value="Unassembled WGS sequence"/>
</dbReference>
<dbReference type="PANTHER" id="PTHR47959:SF21">
    <property type="entry name" value="DEAD-BOX HELICASE 56"/>
    <property type="match status" value="1"/>
</dbReference>
<dbReference type="Pfam" id="PF00270">
    <property type="entry name" value="DEAD"/>
    <property type="match status" value="1"/>
</dbReference>
<evidence type="ECO:0000259" key="11">
    <source>
        <dbReference type="PROSITE" id="PS51194"/>
    </source>
</evidence>
<feature type="domain" description="Helicase C-terminal" evidence="11">
    <location>
        <begin position="917"/>
        <end position="1086"/>
    </location>
</feature>
<dbReference type="GO" id="GO:0016787">
    <property type="term" value="F:hydrolase activity"/>
    <property type="evidence" value="ECO:0007669"/>
    <property type="project" value="UniProtKB-KW"/>
</dbReference>
<evidence type="ECO:0000256" key="9">
    <source>
        <dbReference type="PROSITE-ProRule" id="PRU00552"/>
    </source>
</evidence>
<dbReference type="OrthoDB" id="1191041at2759"/>
<reference evidence="13" key="2">
    <citation type="submission" date="2020-01" db="EMBL/GenBank/DDBJ databases">
        <authorList>
            <person name="Korhonen P.K.K."/>
            <person name="Guangxu M.G."/>
            <person name="Wang T.W."/>
            <person name="Stroehlein A.J.S."/>
            <person name="Young N.D."/>
            <person name="Ang C.-S.A."/>
            <person name="Fernando D.W.F."/>
            <person name="Lu H.L."/>
            <person name="Taylor S.T."/>
            <person name="Ehtesham M.E.M."/>
            <person name="Najaraj S.H.N."/>
            <person name="Harsha G.H.G."/>
            <person name="Madugundu A.M."/>
            <person name="Renuse S.R."/>
            <person name="Holt D.H."/>
            <person name="Pandey A.P."/>
            <person name="Papenfuss A.P."/>
            <person name="Gasser R.B.G."/>
            <person name="Fischer K.F."/>
        </authorList>
    </citation>
    <scope>NUCLEOTIDE SEQUENCE</scope>
    <source>
        <strain evidence="13">SSS_KF_BRIS2020</strain>
    </source>
</reference>
<dbReference type="Pfam" id="PF00271">
    <property type="entry name" value="Helicase_C"/>
    <property type="match status" value="1"/>
</dbReference>
<organism evidence="13">
    <name type="scientific">Sarcoptes scabiei</name>
    <name type="common">Itch mite</name>
    <name type="synonym">Acarus scabiei</name>
    <dbReference type="NCBI Taxonomy" id="52283"/>
    <lineage>
        <taxon>Eukaryota</taxon>
        <taxon>Metazoa</taxon>
        <taxon>Ecdysozoa</taxon>
        <taxon>Arthropoda</taxon>
        <taxon>Chelicerata</taxon>
        <taxon>Arachnida</taxon>
        <taxon>Acari</taxon>
        <taxon>Acariformes</taxon>
        <taxon>Sarcoptiformes</taxon>
        <taxon>Astigmata</taxon>
        <taxon>Psoroptidia</taxon>
        <taxon>Sarcoptoidea</taxon>
        <taxon>Sarcoptidae</taxon>
        <taxon>Sarcoptinae</taxon>
        <taxon>Sarcoptes</taxon>
    </lineage>
</organism>
<dbReference type="GO" id="GO:0005524">
    <property type="term" value="F:ATP binding"/>
    <property type="evidence" value="ECO:0007669"/>
    <property type="project" value="UniProtKB-KW"/>
</dbReference>
<comment type="similarity">
    <text evidence="7">Belongs to the DEAD box helicase family. DDX56/DBP9 subfamily.</text>
</comment>
<dbReference type="CDD" id="cd17961">
    <property type="entry name" value="DEADc_DDX56"/>
    <property type="match status" value="1"/>
</dbReference>
<feature type="domain" description="DEAD-box RNA helicase Q" evidence="12">
    <location>
        <begin position="674"/>
        <end position="702"/>
    </location>
</feature>
<dbReference type="InterPro" id="IPR014001">
    <property type="entry name" value="Helicase_ATP-bd"/>
</dbReference>
<evidence type="ECO:0000256" key="4">
    <source>
        <dbReference type="ARBA" id="ARBA00022806"/>
    </source>
</evidence>
<evidence type="ECO:0000256" key="8">
    <source>
        <dbReference type="ARBA" id="ARBA00047984"/>
    </source>
</evidence>
<keyword evidence="4 13" id="KW-0347">Helicase</keyword>
<dbReference type="GO" id="GO:0005829">
    <property type="term" value="C:cytosol"/>
    <property type="evidence" value="ECO:0007669"/>
    <property type="project" value="TreeGrafter"/>
</dbReference>
<dbReference type="SMART" id="SM00487">
    <property type="entry name" value="DEXDc"/>
    <property type="match status" value="1"/>
</dbReference>
<keyword evidence="6" id="KW-0694">RNA-binding</keyword>
<keyword evidence="2" id="KW-0547">Nucleotide-binding</keyword>
<evidence type="ECO:0000256" key="3">
    <source>
        <dbReference type="ARBA" id="ARBA00022801"/>
    </source>
</evidence>
<feature type="domain" description="Helicase ATP-binding" evidence="10">
    <location>
        <begin position="705"/>
        <end position="885"/>
    </location>
</feature>
<feature type="short sequence motif" description="Q motif" evidence="9">
    <location>
        <begin position="674"/>
        <end position="702"/>
    </location>
</feature>
<evidence type="ECO:0000256" key="1">
    <source>
        <dbReference type="ARBA" id="ARBA00012552"/>
    </source>
</evidence>
<dbReference type="EMBL" id="WVUK01000062">
    <property type="protein sequence ID" value="KAF7490774.1"/>
    <property type="molecule type" value="Genomic_DNA"/>
</dbReference>
<evidence type="ECO:0000313" key="13">
    <source>
        <dbReference type="EMBL" id="KAF7490774.1"/>
    </source>
</evidence>
<evidence type="ECO:0000256" key="6">
    <source>
        <dbReference type="ARBA" id="ARBA00022884"/>
    </source>
</evidence>
<dbReference type="GO" id="GO:0003724">
    <property type="term" value="F:RNA helicase activity"/>
    <property type="evidence" value="ECO:0007669"/>
    <property type="project" value="UniProtKB-EC"/>
</dbReference>
<dbReference type="PROSITE" id="PS51192">
    <property type="entry name" value="HELICASE_ATP_BIND_1"/>
    <property type="match status" value="1"/>
</dbReference>
<accession>A0A834R6U9</accession>
<evidence type="ECO:0000313" key="14">
    <source>
        <dbReference type="EnsemblMetazoa" id="KAF7490774.1"/>
    </source>
</evidence>
<protein>
    <recommendedName>
        <fullName evidence="1">RNA helicase</fullName>
        <ecNumber evidence="1">3.6.4.13</ecNumber>
    </recommendedName>
</protein>
<dbReference type="PROSITE" id="PS51194">
    <property type="entry name" value="HELICASE_CTER"/>
    <property type="match status" value="1"/>
</dbReference>